<reference evidence="1" key="2">
    <citation type="submission" date="2025-03" db="EMBL/GenBank/DDBJ databases">
        <authorList>
            <consortium name="ELIXIR-Norway"/>
            <consortium name="Elixir Norway"/>
        </authorList>
    </citation>
    <scope>NUCLEOTIDE SEQUENCE</scope>
</reference>
<reference evidence="1" key="1">
    <citation type="submission" date="2023-05" db="EMBL/GenBank/DDBJ databases">
        <authorList>
            <consortium name="ELIXIR-Norway"/>
        </authorList>
    </citation>
    <scope>NUCLEOTIDE SEQUENCE</scope>
</reference>
<evidence type="ECO:0000313" key="2">
    <source>
        <dbReference type="Proteomes" id="UP001162501"/>
    </source>
</evidence>
<name>A0AC60A556_RANTA</name>
<dbReference type="Proteomes" id="UP001162501">
    <property type="component" value="Chromosome 8"/>
</dbReference>
<evidence type="ECO:0000313" key="1">
    <source>
        <dbReference type="EMBL" id="CAN0560337.1"/>
    </source>
</evidence>
<organism evidence="1 2">
    <name type="scientific">Rangifer tarandus platyrhynchus</name>
    <name type="common">Svalbard reindeer</name>
    <dbReference type="NCBI Taxonomy" id="3082113"/>
    <lineage>
        <taxon>Eukaryota</taxon>
        <taxon>Metazoa</taxon>
        <taxon>Chordata</taxon>
        <taxon>Craniata</taxon>
        <taxon>Vertebrata</taxon>
        <taxon>Euteleostomi</taxon>
        <taxon>Mammalia</taxon>
        <taxon>Eutheria</taxon>
        <taxon>Laurasiatheria</taxon>
        <taxon>Artiodactyla</taxon>
        <taxon>Ruminantia</taxon>
        <taxon>Pecora</taxon>
        <taxon>Cervidae</taxon>
        <taxon>Odocoileinae</taxon>
        <taxon>Rangifer</taxon>
    </lineage>
</organism>
<proteinExistence type="predicted"/>
<dbReference type="EMBL" id="OX596092">
    <property type="protein sequence ID" value="CAN0560337.1"/>
    <property type="molecule type" value="Genomic_DNA"/>
</dbReference>
<gene>
    <name evidence="1" type="ORF">MRATA1EN22A_LOCUS27003</name>
</gene>
<sequence>MALGPQPRAVEKRAGDLKGTEARSQSKDTADGDMCSTPGLGTKTPHGLGLGLQHHNEREAHTLQRGPCAATETQRGQVSVKKNREEVTERLQQVLTECIDRELKLTTGRTGHTGSPGKYSVFFILVPSGDKQTCFILHTNFLESISMLSAHKLYL</sequence>
<protein>
    <submittedName>
        <fullName evidence="1">Uncharacterized protein</fullName>
    </submittedName>
</protein>
<accession>A0AC60A556</accession>